<feature type="signal peptide" evidence="7">
    <location>
        <begin position="1"/>
        <end position="18"/>
    </location>
</feature>
<keyword evidence="4 7" id="KW-0964">Secreted</keyword>
<reference evidence="9" key="1">
    <citation type="submission" date="2024-04" db="EMBL/GenBank/DDBJ databases">
        <authorList>
            <person name="Shaw F."/>
            <person name="Minotto A."/>
        </authorList>
    </citation>
    <scope>NUCLEOTIDE SEQUENCE [LARGE SCALE GENOMIC DNA]</scope>
</reference>
<comment type="subcellular location">
    <subcellularLocation>
        <location evidence="1 7">Secreted</location>
        <location evidence="1 7">Cell wall</location>
    </subcellularLocation>
</comment>
<evidence type="ECO:0000256" key="3">
    <source>
        <dbReference type="ARBA" id="ARBA00022512"/>
    </source>
</evidence>
<keyword evidence="9" id="KW-1185">Reference proteome</keyword>
<dbReference type="CDD" id="cd23507">
    <property type="entry name" value="hydrophobin_I"/>
    <property type="match status" value="1"/>
</dbReference>
<evidence type="ECO:0000256" key="6">
    <source>
        <dbReference type="ARBA" id="ARBA00023157"/>
    </source>
</evidence>
<gene>
    <name evidence="8" type="ORF">GFSPODELE1_LOCUS8427</name>
</gene>
<evidence type="ECO:0000256" key="4">
    <source>
        <dbReference type="ARBA" id="ARBA00022525"/>
    </source>
</evidence>
<evidence type="ECO:0000313" key="9">
    <source>
        <dbReference type="Proteomes" id="UP001497453"/>
    </source>
</evidence>
<evidence type="ECO:0000256" key="2">
    <source>
        <dbReference type="ARBA" id="ARBA00010446"/>
    </source>
</evidence>
<proteinExistence type="inferred from homology"/>
<feature type="chain" id="PRO_5044978216" description="Hydrophobin" evidence="7">
    <location>
        <begin position="19"/>
        <end position="115"/>
    </location>
</feature>
<dbReference type="InterPro" id="IPR001338">
    <property type="entry name" value="Class_I_Hydrophobin"/>
</dbReference>
<evidence type="ECO:0000313" key="8">
    <source>
        <dbReference type="EMBL" id="CAL1711621.1"/>
    </source>
</evidence>
<dbReference type="InterPro" id="IPR019778">
    <property type="entry name" value="Class_I_Hydrophobin_CS"/>
</dbReference>
<organism evidence="8 9">
    <name type="scientific">Somion occarium</name>
    <dbReference type="NCBI Taxonomy" id="3059160"/>
    <lineage>
        <taxon>Eukaryota</taxon>
        <taxon>Fungi</taxon>
        <taxon>Dikarya</taxon>
        <taxon>Basidiomycota</taxon>
        <taxon>Agaricomycotina</taxon>
        <taxon>Agaricomycetes</taxon>
        <taxon>Polyporales</taxon>
        <taxon>Cerrenaceae</taxon>
        <taxon>Somion</taxon>
    </lineage>
</organism>
<dbReference type="EMBL" id="OZ037949">
    <property type="protein sequence ID" value="CAL1711621.1"/>
    <property type="molecule type" value="Genomic_DNA"/>
</dbReference>
<keyword evidence="6 7" id="KW-1015">Disulfide bond</keyword>
<dbReference type="Proteomes" id="UP001497453">
    <property type="component" value="Chromosome 6"/>
</dbReference>
<dbReference type="SMART" id="SM00075">
    <property type="entry name" value="HYDRO"/>
    <property type="match status" value="1"/>
</dbReference>
<dbReference type="Pfam" id="PF01185">
    <property type="entry name" value="Hydrophobin"/>
    <property type="match status" value="1"/>
</dbReference>
<name>A0ABP1DUW6_9APHY</name>
<dbReference type="PROSITE" id="PS00956">
    <property type="entry name" value="HYDROPHOBIN"/>
    <property type="match status" value="1"/>
</dbReference>
<sequence length="115" mass="11471">MFTRILFPALFLTSFVAAAPGKTPPILPPGQCNTGNVQCCNTVESADSESGSALLGLLGIVLNVPANVLLGINCSPITVIGGGVGSSCSANPVCCENNSVGGLINIGCIPINLSL</sequence>
<keyword evidence="3 7" id="KW-0134">Cell wall</keyword>
<evidence type="ECO:0000256" key="5">
    <source>
        <dbReference type="ARBA" id="ARBA00022729"/>
    </source>
</evidence>
<keyword evidence="5 7" id="KW-0732">Signal</keyword>
<comment type="similarity">
    <text evidence="2 7">Belongs to the fungal hydrophobin family.</text>
</comment>
<evidence type="ECO:0000256" key="1">
    <source>
        <dbReference type="ARBA" id="ARBA00004191"/>
    </source>
</evidence>
<protein>
    <recommendedName>
        <fullName evidence="7">Hydrophobin</fullName>
    </recommendedName>
</protein>
<evidence type="ECO:0000256" key="7">
    <source>
        <dbReference type="RuleBase" id="RU365009"/>
    </source>
</evidence>
<accession>A0ABP1DUW6</accession>